<keyword evidence="3" id="KW-1185">Reference proteome</keyword>
<dbReference type="InterPro" id="IPR026960">
    <property type="entry name" value="RVT-Znf"/>
</dbReference>
<accession>A0ABR2PFA6</accession>
<gene>
    <name evidence="2" type="ORF">V6N11_055444</name>
</gene>
<sequence>MLDARLRDHASYAWKDLHAALQDLKGGFLLPLDRHLWGAHNTGTYSVHSGYFYLCRSSSSFCRPSPLWKAIKMLHTSPKVSIFVLCLGHDCLLIGSRVFAAGLGSEVCPLCSLGAKTSLHAFRDCSDATETLHLGGFSVSVIASCTTSIFDWLFKTAGSLSGEDFAKFLLILWNLWNRRNLWSHGVGIGVVARDSSGRILGGLAQHSPGLDSPIFVEAAAVRADLQLACE</sequence>
<evidence type="ECO:0000313" key="3">
    <source>
        <dbReference type="Proteomes" id="UP001396334"/>
    </source>
</evidence>
<comment type="caution">
    <text evidence="2">The sequence shown here is derived from an EMBL/GenBank/DDBJ whole genome shotgun (WGS) entry which is preliminary data.</text>
</comment>
<feature type="domain" description="Reverse transcriptase zinc-binding" evidence="1">
    <location>
        <begin position="45"/>
        <end position="130"/>
    </location>
</feature>
<reference evidence="2 3" key="1">
    <citation type="journal article" date="2024" name="G3 (Bethesda)">
        <title>Genome assembly of Hibiscus sabdariffa L. provides insights into metabolisms of medicinal natural products.</title>
        <authorList>
            <person name="Kim T."/>
        </authorList>
    </citation>
    <scope>NUCLEOTIDE SEQUENCE [LARGE SCALE GENOMIC DNA]</scope>
    <source>
        <strain evidence="2">TK-2024</strain>
        <tissue evidence="2">Old leaves</tissue>
    </source>
</reference>
<proteinExistence type="predicted"/>
<organism evidence="2 3">
    <name type="scientific">Hibiscus sabdariffa</name>
    <name type="common">roselle</name>
    <dbReference type="NCBI Taxonomy" id="183260"/>
    <lineage>
        <taxon>Eukaryota</taxon>
        <taxon>Viridiplantae</taxon>
        <taxon>Streptophyta</taxon>
        <taxon>Embryophyta</taxon>
        <taxon>Tracheophyta</taxon>
        <taxon>Spermatophyta</taxon>
        <taxon>Magnoliopsida</taxon>
        <taxon>eudicotyledons</taxon>
        <taxon>Gunneridae</taxon>
        <taxon>Pentapetalae</taxon>
        <taxon>rosids</taxon>
        <taxon>malvids</taxon>
        <taxon>Malvales</taxon>
        <taxon>Malvaceae</taxon>
        <taxon>Malvoideae</taxon>
        <taxon>Hibiscus</taxon>
    </lineage>
</organism>
<dbReference type="EMBL" id="JBBPBN010000061">
    <property type="protein sequence ID" value="KAK8987131.1"/>
    <property type="molecule type" value="Genomic_DNA"/>
</dbReference>
<name>A0ABR2PFA6_9ROSI</name>
<protein>
    <recommendedName>
        <fullName evidence="1">Reverse transcriptase zinc-binding domain-containing protein</fullName>
    </recommendedName>
</protein>
<evidence type="ECO:0000259" key="1">
    <source>
        <dbReference type="Pfam" id="PF13966"/>
    </source>
</evidence>
<dbReference type="Pfam" id="PF13966">
    <property type="entry name" value="zf-RVT"/>
    <property type="match status" value="1"/>
</dbReference>
<evidence type="ECO:0000313" key="2">
    <source>
        <dbReference type="EMBL" id="KAK8987131.1"/>
    </source>
</evidence>
<dbReference type="Proteomes" id="UP001396334">
    <property type="component" value="Unassembled WGS sequence"/>
</dbReference>